<keyword evidence="2" id="KW-0808">Transferase</keyword>
<proteinExistence type="inferred from homology"/>
<dbReference type="AlphaFoldDB" id="A0A1V9G7Z2"/>
<dbReference type="GO" id="GO:0005829">
    <property type="term" value="C:cytosol"/>
    <property type="evidence" value="ECO:0007669"/>
    <property type="project" value="TreeGrafter"/>
</dbReference>
<evidence type="ECO:0000256" key="12">
    <source>
        <dbReference type="ARBA" id="ARBA00078531"/>
    </source>
</evidence>
<evidence type="ECO:0000256" key="5">
    <source>
        <dbReference type="ARBA" id="ARBA00052218"/>
    </source>
</evidence>
<dbReference type="EMBL" id="LWBP01000045">
    <property type="protein sequence ID" value="OQP66680.1"/>
    <property type="molecule type" value="Genomic_DNA"/>
</dbReference>
<evidence type="ECO:0000256" key="1">
    <source>
        <dbReference type="ARBA" id="ARBA00009919"/>
    </source>
</evidence>
<dbReference type="GO" id="GO:0004792">
    <property type="term" value="F:thiosulfate-cyanide sulfurtransferase activity"/>
    <property type="evidence" value="ECO:0007669"/>
    <property type="project" value="TreeGrafter"/>
</dbReference>
<gene>
    <name evidence="14" type="ORF">A4R26_12955</name>
</gene>
<dbReference type="STRING" id="550983.A4R26_12955"/>
<evidence type="ECO:0000256" key="3">
    <source>
        <dbReference type="ARBA" id="ARBA00022741"/>
    </source>
</evidence>
<dbReference type="InterPro" id="IPR001763">
    <property type="entry name" value="Rhodanese-like_dom"/>
</dbReference>
<dbReference type="SMART" id="SM00450">
    <property type="entry name" value="RHOD"/>
    <property type="match status" value="1"/>
</dbReference>
<protein>
    <recommendedName>
        <fullName evidence="9">Molybdopterin-synthase adenylyltransferase</fullName>
        <ecNumber evidence="8">2.7.7.80</ecNumber>
    </recommendedName>
    <alternativeName>
        <fullName evidence="12">MoaD protein adenylase</fullName>
    </alternativeName>
    <alternativeName>
        <fullName evidence="10">Molybdopterin-converting factor subunit 1 adenylase</fullName>
    </alternativeName>
    <alternativeName>
        <fullName evidence="11">Sulfur carrier protein MoaD adenylyltransferase</fullName>
    </alternativeName>
</protein>
<dbReference type="Pfam" id="PF00581">
    <property type="entry name" value="Rhodanese"/>
    <property type="match status" value="1"/>
</dbReference>
<comment type="caution">
    <text evidence="14">The sequence shown here is derived from an EMBL/GenBank/DDBJ whole genome shotgun (WGS) entry which is preliminary data.</text>
</comment>
<comment type="similarity">
    <text evidence="1">Belongs to the HesA/MoeB/ThiF family.</text>
</comment>
<evidence type="ECO:0000256" key="4">
    <source>
        <dbReference type="ARBA" id="ARBA00022840"/>
    </source>
</evidence>
<dbReference type="EC" id="2.7.7.80" evidence="8"/>
<evidence type="ECO:0000256" key="9">
    <source>
        <dbReference type="ARBA" id="ARBA00073635"/>
    </source>
</evidence>
<dbReference type="GO" id="GO:0008146">
    <property type="term" value="F:sulfotransferase activity"/>
    <property type="evidence" value="ECO:0007669"/>
    <property type="project" value="TreeGrafter"/>
</dbReference>
<evidence type="ECO:0000256" key="6">
    <source>
        <dbReference type="ARBA" id="ARBA00055169"/>
    </source>
</evidence>
<evidence type="ECO:0000259" key="13">
    <source>
        <dbReference type="PROSITE" id="PS50206"/>
    </source>
</evidence>
<name>A0A1V9G7Z2_9BACT</name>
<dbReference type="Gene3D" id="3.40.250.10">
    <property type="entry name" value="Rhodanese-like domain"/>
    <property type="match status" value="1"/>
</dbReference>
<dbReference type="GO" id="GO:0008641">
    <property type="term" value="F:ubiquitin-like modifier activating enzyme activity"/>
    <property type="evidence" value="ECO:0007669"/>
    <property type="project" value="InterPro"/>
</dbReference>
<dbReference type="InterPro" id="IPR045886">
    <property type="entry name" value="ThiF/MoeB/HesA"/>
</dbReference>
<keyword evidence="15" id="KW-1185">Reference proteome</keyword>
<dbReference type="CDD" id="cd00158">
    <property type="entry name" value="RHOD"/>
    <property type="match status" value="1"/>
</dbReference>
<dbReference type="NCBIfam" id="NF004281">
    <property type="entry name" value="PRK05690.1"/>
    <property type="match status" value="1"/>
</dbReference>
<dbReference type="OrthoDB" id="9804286at2"/>
<dbReference type="PROSITE" id="PS50206">
    <property type="entry name" value="RHODANESE_3"/>
    <property type="match status" value="1"/>
</dbReference>
<dbReference type="PANTHER" id="PTHR10953">
    <property type="entry name" value="UBIQUITIN-ACTIVATING ENZYME E1"/>
    <property type="match status" value="1"/>
</dbReference>
<dbReference type="FunFam" id="3.40.50.720:FF:000033">
    <property type="entry name" value="Adenylyltransferase and sulfurtransferase MOCS3"/>
    <property type="match status" value="1"/>
</dbReference>
<evidence type="ECO:0000256" key="8">
    <source>
        <dbReference type="ARBA" id="ARBA00066884"/>
    </source>
</evidence>
<dbReference type="CDD" id="cd00757">
    <property type="entry name" value="ThiF_MoeB_HesA_family"/>
    <property type="match status" value="1"/>
</dbReference>
<sequence>MSTQVTFSNEELARYNRHIIIPEFGLAAQQKLKAAKVLVVGSGGLGSPVLLYLAAAGIGTIGIVDFDVVDDSNLQRQVLFGVNEIGKPKVEAAKARLQALNPHIEFVLYNTQLTSQNALDIIKDYDVVADGTDNFPTRYLVNDACVLLGKPNVYASIFQFEGQVSVFNYRRANGEFGPNYRDLYPTPPPPGLVPSCAEGGVLGVLPGIIGSLQALEVIKVITGVGEPLAGRFYIFDALSFESRVFNISRRDDNPLNGKNPTITRLIDYEQFCGVKAVEKPVKEITPKELYELQVKGEPFQLIDVREPYEYDIVNIGAELIPLATVAEQAGKVSKDQPVIVHCKMGGRSAKAIRELEEKYGFTNLYNLKGGIIAYIDEVKPELVKY</sequence>
<dbReference type="SUPFAM" id="SSF69572">
    <property type="entry name" value="Activating enzymes of the ubiquitin-like proteins"/>
    <property type="match status" value="1"/>
</dbReference>
<dbReference type="Gene3D" id="3.40.50.720">
    <property type="entry name" value="NAD(P)-binding Rossmann-like Domain"/>
    <property type="match status" value="1"/>
</dbReference>
<dbReference type="PANTHER" id="PTHR10953:SF102">
    <property type="entry name" value="ADENYLYLTRANSFERASE AND SULFURTRANSFERASE MOCS3"/>
    <property type="match status" value="1"/>
</dbReference>
<evidence type="ECO:0000256" key="11">
    <source>
        <dbReference type="ARBA" id="ARBA00075328"/>
    </source>
</evidence>
<dbReference type="GO" id="GO:0061605">
    <property type="term" value="F:molybdopterin-synthase adenylyltransferase activity"/>
    <property type="evidence" value="ECO:0007669"/>
    <property type="project" value="UniProtKB-EC"/>
</dbReference>
<accession>A0A1V9G7Z2</accession>
<organism evidence="14 15">
    <name type="scientific">Niastella populi</name>
    <dbReference type="NCBI Taxonomy" id="550983"/>
    <lineage>
        <taxon>Bacteria</taxon>
        <taxon>Pseudomonadati</taxon>
        <taxon>Bacteroidota</taxon>
        <taxon>Chitinophagia</taxon>
        <taxon>Chitinophagales</taxon>
        <taxon>Chitinophagaceae</taxon>
        <taxon>Niastella</taxon>
    </lineage>
</organism>
<evidence type="ECO:0000256" key="10">
    <source>
        <dbReference type="ARBA" id="ARBA00075110"/>
    </source>
</evidence>
<dbReference type="Proteomes" id="UP000192276">
    <property type="component" value="Unassembled WGS sequence"/>
</dbReference>
<comment type="catalytic activity">
    <reaction evidence="5">
        <text>[molybdopterin-synthase sulfur-carrier protein]-C-terminal Gly-Gly + ATP + H(+) = [molybdopterin-synthase sulfur-carrier protein]-C-terminal Gly-Gly-AMP + diphosphate</text>
        <dbReference type="Rhea" id="RHEA:43616"/>
        <dbReference type="Rhea" id="RHEA-COMP:12159"/>
        <dbReference type="Rhea" id="RHEA-COMP:12202"/>
        <dbReference type="ChEBI" id="CHEBI:15378"/>
        <dbReference type="ChEBI" id="CHEBI:30616"/>
        <dbReference type="ChEBI" id="CHEBI:33019"/>
        <dbReference type="ChEBI" id="CHEBI:90618"/>
        <dbReference type="ChEBI" id="CHEBI:90778"/>
        <dbReference type="EC" id="2.7.7.80"/>
    </reaction>
</comment>
<feature type="domain" description="Rhodanese" evidence="13">
    <location>
        <begin position="295"/>
        <end position="383"/>
    </location>
</feature>
<keyword evidence="3" id="KW-0547">Nucleotide-binding</keyword>
<reference evidence="14" key="1">
    <citation type="submission" date="2016-04" db="EMBL/GenBank/DDBJ databases">
        <authorList>
            <person name="Evans L.H."/>
            <person name="Alamgir A."/>
            <person name="Owens N."/>
            <person name="Weber N.D."/>
            <person name="Virtaneva K."/>
            <person name="Barbian K."/>
            <person name="Babar A."/>
            <person name="Rosenke K."/>
        </authorList>
    </citation>
    <scope>NUCLEOTIDE SEQUENCE [LARGE SCALE GENOMIC DNA]</scope>
    <source>
        <strain evidence="14">CCTCC AB 208238</strain>
    </source>
</reference>
<evidence type="ECO:0000313" key="15">
    <source>
        <dbReference type="Proteomes" id="UP000192276"/>
    </source>
</evidence>
<evidence type="ECO:0000313" key="14">
    <source>
        <dbReference type="EMBL" id="OQP66680.1"/>
    </source>
</evidence>
<dbReference type="Pfam" id="PF00899">
    <property type="entry name" value="ThiF"/>
    <property type="match status" value="1"/>
</dbReference>
<comment type="subunit">
    <text evidence="7">Homodimer. Forms a stable heterotetrameric complex of 2 MoeB and 2 MoaD during adenylation of MoaD.</text>
</comment>
<dbReference type="InterPro" id="IPR035985">
    <property type="entry name" value="Ubiquitin-activating_enz"/>
</dbReference>
<comment type="function">
    <text evidence="6">Catalyzes the adenylation by ATP of the carboxyl group of the C-terminal glycine of sulfur carrier protein MoaD.</text>
</comment>
<evidence type="ECO:0000256" key="7">
    <source>
        <dbReference type="ARBA" id="ARBA00063809"/>
    </source>
</evidence>
<evidence type="ECO:0000256" key="2">
    <source>
        <dbReference type="ARBA" id="ARBA00022679"/>
    </source>
</evidence>
<dbReference type="InterPro" id="IPR036873">
    <property type="entry name" value="Rhodanese-like_dom_sf"/>
</dbReference>
<keyword evidence="4" id="KW-0067">ATP-binding</keyword>
<dbReference type="GO" id="GO:0005524">
    <property type="term" value="F:ATP binding"/>
    <property type="evidence" value="ECO:0007669"/>
    <property type="project" value="UniProtKB-KW"/>
</dbReference>
<dbReference type="RefSeq" id="WP_081162133.1">
    <property type="nucleotide sequence ID" value="NZ_LWBP01000045.1"/>
</dbReference>
<dbReference type="InterPro" id="IPR000594">
    <property type="entry name" value="ThiF_NAD_FAD-bd"/>
</dbReference>